<protein>
    <submittedName>
        <fullName evidence="8">APC family permease</fullName>
    </submittedName>
</protein>
<dbReference type="Gene3D" id="1.20.1740.10">
    <property type="entry name" value="Amino acid/polyamine transporter I"/>
    <property type="match status" value="1"/>
</dbReference>
<evidence type="ECO:0000256" key="4">
    <source>
        <dbReference type="ARBA" id="ARBA00023136"/>
    </source>
</evidence>
<feature type="transmembrane region" description="Helical" evidence="6">
    <location>
        <begin position="183"/>
        <end position="202"/>
    </location>
</feature>
<dbReference type="InterPro" id="IPR050367">
    <property type="entry name" value="APC_superfamily"/>
</dbReference>
<comment type="caution">
    <text evidence="8">The sequence shown here is derived from an EMBL/GenBank/DDBJ whole genome shotgun (WGS) entry which is preliminary data.</text>
</comment>
<gene>
    <name evidence="8" type="ORF">GCM10009850_059600</name>
</gene>
<evidence type="ECO:0000256" key="5">
    <source>
        <dbReference type="SAM" id="MobiDB-lite"/>
    </source>
</evidence>
<evidence type="ECO:0000256" key="1">
    <source>
        <dbReference type="ARBA" id="ARBA00004141"/>
    </source>
</evidence>
<dbReference type="PIRSF" id="PIRSF006060">
    <property type="entry name" value="AA_transporter"/>
    <property type="match status" value="1"/>
</dbReference>
<keyword evidence="3 6" id="KW-1133">Transmembrane helix</keyword>
<feature type="transmembrane region" description="Helical" evidence="6">
    <location>
        <begin position="118"/>
        <end position="138"/>
    </location>
</feature>
<dbReference type="PANTHER" id="PTHR42770">
    <property type="entry name" value="AMINO ACID TRANSPORTER-RELATED"/>
    <property type="match status" value="1"/>
</dbReference>
<feature type="transmembrane region" description="Helical" evidence="6">
    <location>
        <begin position="158"/>
        <end position="176"/>
    </location>
</feature>
<feature type="transmembrane region" description="Helical" evidence="6">
    <location>
        <begin position="319"/>
        <end position="341"/>
    </location>
</feature>
<evidence type="ECO:0000313" key="8">
    <source>
        <dbReference type="EMBL" id="GAA2210501.1"/>
    </source>
</evidence>
<evidence type="ECO:0000256" key="2">
    <source>
        <dbReference type="ARBA" id="ARBA00022692"/>
    </source>
</evidence>
<dbReference type="Proteomes" id="UP001499843">
    <property type="component" value="Unassembled WGS sequence"/>
</dbReference>
<organism evidence="8 9">
    <name type="scientific">Nonomuraea monospora</name>
    <dbReference type="NCBI Taxonomy" id="568818"/>
    <lineage>
        <taxon>Bacteria</taxon>
        <taxon>Bacillati</taxon>
        <taxon>Actinomycetota</taxon>
        <taxon>Actinomycetes</taxon>
        <taxon>Streptosporangiales</taxon>
        <taxon>Streptosporangiaceae</taxon>
        <taxon>Nonomuraea</taxon>
    </lineage>
</organism>
<reference evidence="9" key="1">
    <citation type="journal article" date="2019" name="Int. J. Syst. Evol. Microbiol.">
        <title>The Global Catalogue of Microorganisms (GCM) 10K type strain sequencing project: providing services to taxonomists for standard genome sequencing and annotation.</title>
        <authorList>
            <consortium name="The Broad Institute Genomics Platform"/>
            <consortium name="The Broad Institute Genome Sequencing Center for Infectious Disease"/>
            <person name="Wu L."/>
            <person name="Ma J."/>
        </authorList>
    </citation>
    <scope>NUCLEOTIDE SEQUENCE [LARGE SCALE GENOMIC DNA]</scope>
    <source>
        <strain evidence="9">JCM 16114</strain>
    </source>
</reference>
<feature type="transmembrane region" description="Helical" evidence="6">
    <location>
        <begin position="222"/>
        <end position="248"/>
    </location>
</feature>
<feature type="transmembrane region" description="Helical" evidence="6">
    <location>
        <begin position="392"/>
        <end position="420"/>
    </location>
</feature>
<feature type="transmembrane region" description="Helical" evidence="6">
    <location>
        <begin position="362"/>
        <end position="386"/>
    </location>
</feature>
<sequence>MAGAVLAGVGDSPHHTDVPQTSPNGPGPDPAAGALAANRLGAPTVVYFVLSAAAPLTVVAGVVTTGYAVTGITGLPIAFLVVGVVLAVFAVGYVAMARHLANAGAFYTYITRGLGRPAGIAAAWVALIAYNTLQVALYGAFGVATAPLLEGWLGVTPAWWVVSLAAWALVGALGLMRVDVNGRLLAVLLTAEVAVILLFDLADLINPAAGGYSADTLSPAALFVPGVGALLVLATLGFVGFESSVVFSEESRQPRRTVPLATYASVAIIALVYALSSWAMTVATGPGQIVATARQHQADTIFVLAGQHLGAFVVDLGRVLFATSVLAAMISFHNTSARYFFALGRERVLPALFARTRARTGAPQAGSIAQSLLGLATILLYAALGLDPLVQLFFYGGAFGGLGVLLLIFVTSVAVIAFFARQPSGETLGRRVLAPVPAAIALAVMVWLALDNFWALLGVPQGDTLAWVLPAVYGAAAVLGVVWAFVLRAGRPAVYAAVGMGAKAATVPDGA</sequence>
<feature type="domain" description="Amino acid permease/ SLC12A" evidence="7">
    <location>
        <begin position="69"/>
        <end position="487"/>
    </location>
</feature>
<keyword evidence="4 6" id="KW-0472">Membrane</keyword>
<evidence type="ECO:0000313" key="9">
    <source>
        <dbReference type="Proteomes" id="UP001499843"/>
    </source>
</evidence>
<feature type="region of interest" description="Disordered" evidence="5">
    <location>
        <begin position="7"/>
        <end position="30"/>
    </location>
</feature>
<name>A0ABP5PHC0_9ACTN</name>
<dbReference type="EMBL" id="BAAAQX010000016">
    <property type="protein sequence ID" value="GAA2210501.1"/>
    <property type="molecule type" value="Genomic_DNA"/>
</dbReference>
<comment type="subcellular location">
    <subcellularLocation>
        <location evidence="1">Membrane</location>
        <topology evidence="1">Multi-pass membrane protein</topology>
    </subcellularLocation>
</comment>
<feature type="transmembrane region" description="Helical" evidence="6">
    <location>
        <begin position="45"/>
        <end position="69"/>
    </location>
</feature>
<feature type="transmembrane region" description="Helical" evidence="6">
    <location>
        <begin position="260"/>
        <end position="280"/>
    </location>
</feature>
<evidence type="ECO:0000256" key="6">
    <source>
        <dbReference type="SAM" id="Phobius"/>
    </source>
</evidence>
<feature type="transmembrane region" description="Helical" evidence="6">
    <location>
        <begin position="432"/>
        <end position="450"/>
    </location>
</feature>
<keyword evidence="2 6" id="KW-0812">Transmembrane</keyword>
<evidence type="ECO:0000259" key="7">
    <source>
        <dbReference type="Pfam" id="PF00324"/>
    </source>
</evidence>
<feature type="transmembrane region" description="Helical" evidence="6">
    <location>
        <begin position="465"/>
        <end position="486"/>
    </location>
</feature>
<proteinExistence type="predicted"/>
<dbReference type="PANTHER" id="PTHR42770:SF16">
    <property type="entry name" value="AMINO ACID PERMEASE"/>
    <property type="match status" value="1"/>
</dbReference>
<keyword evidence="9" id="KW-1185">Reference proteome</keyword>
<dbReference type="InterPro" id="IPR004841">
    <property type="entry name" value="AA-permease/SLC12A_dom"/>
</dbReference>
<accession>A0ABP5PHC0</accession>
<feature type="transmembrane region" description="Helical" evidence="6">
    <location>
        <begin position="75"/>
        <end position="97"/>
    </location>
</feature>
<evidence type="ECO:0000256" key="3">
    <source>
        <dbReference type="ARBA" id="ARBA00022989"/>
    </source>
</evidence>
<dbReference type="Pfam" id="PF00324">
    <property type="entry name" value="AA_permease"/>
    <property type="match status" value="1"/>
</dbReference>